<evidence type="ECO:0000256" key="1">
    <source>
        <dbReference type="SAM" id="Phobius"/>
    </source>
</evidence>
<reference evidence="3" key="3">
    <citation type="submission" date="2018-08" db="UniProtKB">
        <authorList>
            <consortium name="EnsemblPlants"/>
        </authorList>
    </citation>
    <scope>IDENTIFICATION</scope>
    <source>
        <strain evidence="3">cv. Bd21</strain>
    </source>
</reference>
<dbReference type="EnsemblPlants" id="PNT63330">
    <property type="protein sequence ID" value="PNT63330"/>
    <property type="gene ID" value="BRADI_4g14275v3"/>
</dbReference>
<protein>
    <submittedName>
        <fullName evidence="2 3">Uncharacterized protein</fullName>
    </submittedName>
</protein>
<dbReference type="AlphaFoldDB" id="A0A2K2CMS3"/>
<evidence type="ECO:0000313" key="4">
    <source>
        <dbReference type="Proteomes" id="UP000008810"/>
    </source>
</evidence>
<proteinExistence type="predicted"/>
<evidence type="ECO:0000313" key="3">
    <source>
        <dbReference type="EnsemblPlants" id="PNT63330"/>
    </source>
</evidence>
<gene>
    <name evidence="2" type="ORF">BRADI_4g14275v3</name>
</gene>
<keyword evidence="4" id="KW-1185">Reference proteome</keyword>
<reference evidence="2" key="2">
    <citation type="submission" date="2017-06" db="EMBL/GenBank/DDBJ databases">
        <title>WGS assembly of Brachypodium distachyon.</title>
        <authorList>
            <consortium name="The International Brachypodium Initiative"/>
            <person name="Lucas S."/>
            <person name="Harmon-Smith M."/>
            <person name="Lail K."/>
            <person name="Tice H."/>
            <person name="Grimwood J."/>
            <person name="Bruce D."/>
            <person name="Barry K."/>
            <person name="Shu S."/>
            <person name="Lindquist E."/>
            <person name="Wang M."/>
            <person name="Pitluck S."/>
            <person name="Vogel J.P."/>
            <person name="Garvin D.F."/>
            <person name="Mockler T.C."/>
            <person name="Schmutz J."/>
            <person name="Rokhsar D."/>
            <person name="Bevan M.W."/>
        </authorList>
    </citation>
    <scope>NUCLEOTIDE SEQUENCE</scope>
    <source>
        <strain evidence="2">Bd21</strain>
    </source>
</reference>
<dbReference type="EMBL" id="CM000883">
    <property type="protein sequence ID" value="PNT63330.1"/>
    <property type="molecule type" value="Genomic_DNA"/>
</dbReference>
<organism evidence="2">
    <name type="scientific">Brachypodium distachyon</name>
    <name type="common">Purple false brome</name>
    <name type="synonym">Trachynia distachya</name>
    <dbReference type="NCBI Taxonomy" id="15368"/>
    <lineage>
        <taxon>Eukaryota</taxon>
        <taxon>Viridiplantae</taxon>
        <taxon>Streptophyta</taxon>
        <taxon>Embryophyta</taxon>
        <taxon>Tracheophyta</taxon>
        <taxon>Spermatophyta</taxon>
        <taxon>Magnoliopsida</taxon>
        <taxon>Liliopsida</taxon>
        <taxon>Poales</taxon>
        <taxon>Poaceae</taxon>
        <taxon>BOP clade</taxon>
        <taxon>Pooideae</taxon>
        <taxon>Stipodae</taxon>
        <taxon>Brachypodieae</taxon>
        <taxon>Brachypodium</taxon>
    </lineage>
</organism>
<evidence type="ECO:0000313" key="2">
    <source>
        <dbReference type="EMBL" id="PNT63330.1"/>
    </source>
</evidence>
<keyword evidence="1" id="KW-0812">Transmembrane</keyword>
<feature type="transmembrane region" description="Helical" evidence="1">
    <location>
        <begin position="56"/>
        <end position="76"/>
    </location>
</feature>
<name>A0A2K2CMS3_BRADI</name>
<dbReference type="Gramene" id="PNT63330">
    <property type="protein sequence ID" value="PNT63330"/>
    <property type="gene ID" value="BRADI_4g14275v3"/>
</dbReference>
<dbReference type="InParanoid" id="A0A2K2CMS3"/>
<dbReference type="Proteomes" id="UP000008810">
    <property type="component" value="Chromosome 4"/>
</dbReference>
<reference evidence="2 3" key="1">
    <citation type="journal article" date="2010" name="Nature">
        <title>Genome sequencing and analysis of the model grass Brachypodium distachyon.</title>
        <authorList>
            <consortium name="International Brachypodium Initiative"/>
        </authorList>
    </citation>
    <scope>NUCLEOTIDE SEQUENCE [LARGE SCALE GENOMIC DNA]</scope>
    <source>
        <strain evidence="2 3">Bd21</strain>
    </source>
</reference>
<keyword evidence="1" id="KW-1133">Transmembrane helix</keyword>
<sequence>MWVDQAWGGELQRAIKRMWEMIEEREAEIHAHEEEMQKILDVQAAEEVRLRTEVGIYRICVAAMVVVVSLVLYLFAKV</sequence>
<accession>A0A2K2CMS3</accession>
<keyword evidence="1" id="KW-0472">Membrane</keyword>